<evidence type="ECO:0000256" key="1">
    <source>
        <dbReference type="SAM" id="MobiDB-lite"/>
    </source>
</evidence>
<keyword evidence="3" id="KW-1185">Reference proteome</keyword>
<accession>A0A5J4P4T7</accession>
<feature type="compositionally biased region" description="Polar residues" evidence="1">
    <location>
        <begin position="210"/>
        <end position="222"/>
    </location>
</feature>
<dbReference type="AlphaFoldDB" id="A0A5J4P4T7"/>
<feature type="region of interest" description="Disordered" evidence="1">
    <location>
        <begin position="210"/>
        <end position="241"/>
    </location>
</feature>
<feature type="region of interest" description="Disordered" evidence="1">
    <location>
        <begin position="290"/>
        <end position="323"/>
    </location>
</feature>
<name>A0A5J4P4T7_9TREM</name>
<reference evidence="2 3" key="1">
    <citation type="journal article" date="2019" name="Gigascience">
        <title>Whole-genome sequence of the oriental lung fluke Paragonimus westermani.</title>
        <authorList>
            <person name="Oey H."/>
            <person name="Zakrzewski M."/>
            <person name="Narain K."/>
            <person name="Devi K.R."/>
            <person name="Agatsuma T."/>
            <person name="Nawaratna S."/>
            <person name="Gobert G.N."/>
            <person name="Jones M.K."/>
            <person name="Ragan M.A."/>
            <person name="McManus D.P."/>
            <person name="Krause L."/>
        </authorList>
    </citation>
    <scope>NUCLEOTIDE SEQUENCE [LARGE SCALE GENOMIC DNA]</scope>
    <source>
        <strain evidence="2 3">IND2009</strain>
    </source>
</reference>
<comment type="caution">
    <text evidence="2">The sequence shown here is derived from an EMBL/GenBank/DDBJ whole genome shotgun (WGS) entry which is preliminary data.</text>
</comment>
<organism evidence="2 3">
    <name type="scientific">Paragonimus westermani</name>
    <dbReference type="NCBI Taxonomy" id="34504"/>
    <lineage>
        <taxon>Eukaryota</taxon>
        <taxon>Metazoa</taxon>
        <taxon>Spiralia</taxon>
        <taxon>Lophotrochozoa</taxon>
        <taxon>Platyhelminthes</taxon>
        <taxon>Trematoda</taxon>
        <taxon>Digenea</taxon>
        <taxon>Plagiorchiida</taxon>
        <taxon>Troglotremata</taxon>
        <taxon>Troglotrematidae</taxon>
        <taxon>Paragonimus</taxon>
    </lineage>
</organism>
<proteinExistence type="predicted"/>
<dbReference type="Proteomes" id="UP000324629">
    <property type="component" value="Unassembled WGS sequence"/>
</dbReference>
<dbReference type="EMBL" id="QNGE01000037">
    <property type="protein sequence ID" value="KAA3682278.1"/>
    <property type="molecule type" value="Genomic_DNA"/>
</dbReference>
<gene>
    <name evidence="2" type="ORF">DEA37_0008808</name>
</gene>
<evidence type="ECO:0000313" key="3">
    <source>
        <dbReference type="Proteomes" id="UP000324629"/>
    </source>
</evidence>
<sequence>MIEKASNTSVQVLFDSSLGADQSACQLEVSSGQNKLINPTLRGCGTADGNTVALCQNCSEQLLPCIKHADCGSRLGHIPTNLFIQPMVDHSNANSSGRVESRQSRMSFMDQRLSTQNSVNTTYIVDDPKKEDPPTRSNCVSAIRLDSNEEIFCEAGVRLIEENEIKVTLNHGANEQQITGSTLRQASYLPVDDQTSFVPNQRDAEMKQVSSYAADTANQKSNDNLKERTKKRTNLSERRGSALCTKAKSQHFIPSNMSKVSNAQSSGDGLRIDVQYNKAFTCSKTAKDSLYTSDPRGGEKRQPIQKLNPLGCDTGKENQQSSTPMCLNKASYTGSKPCTQTSPHHSVDLFYSCLEELREFLMRAESRLGFLQPFVEHTFLSTFFGQSIVEVQGNWLFVRSRSSFWPASGLLFKRKLGNALASRQ</sequence>
<evidence type="ECO:0000313" key="2">
    <source>
        <dbReference type="EMBL" id="KAA3682278.1"/>
    </source>
</evidence>
<protein>
    <submittedName>
        <fullName evidence="2">Uncharacterized protein</fullName>
    </submittedName>
</protein>